<proteinExistence type="predicted"/>
<accession>A0ABY4VP62</accession>
<protein>
    <submittedName>
        <fullName evidence="1">DUF4224 domain-containing protein</fullName>
    </submittedName>
</protein>
<sequence length="69" mass="7600">MAVLTNNELKELTGGLVQGAAQRRWIKKQLGIDAPVKIDGHPVITWEQVNRGPVKANQGRTEPRWSVAA</sequence>
<dbReference type="RefSeq" id="WP_208579010.1">
    <property type="nucleotide sequence ID" value="NZ_CP098736.1"/>
</dbReference>
<keyword evidence="2" id="KW-1185">Reference proteome</keyword>
<reference evidence="1" key="1">
    <citation type="submission" date="2022-06" db="EMBL/GenBank/DDBJ databases">
        <title>Complete genome sequence and characterization of Cupriavidus gilardii QJ1 isolated from contaminating cells.</title>
        <authorList>
            <person name="Qi J."/>
        </authorList>
    </citation>
    <scope>NUCLEOTIDE SEQUENCE</scope>
    <source>
        <strain evidence="1">QJ1</strain>
    </source>
</reference>
<name>A0ABY4VP62_9BURK</name>
<dbReference type="Proteomes" id="UP001056648">
    <property type="component" value="Chromosome 2"/>
</dbReference>
<organism evidence="1 2">
    <name type="scientific">Cupriavidus gilardii</name>
    <dbReference type="NCBI Taxonomy" id="82541"/>
    <lineage>
        <taxon>Bacteria</taxon>
        <taxon>Pseudomonadati</taxon>
        <taxon>Pseudomonadota</taxon>
        <taxon>Betaproteobacteria</taxon>
        <taxon>Burkholderiales</taxon>
        <taxon>Burkholderiaceae</taxon>
        <taxon>Cupriavidus</taxon>
    </lineage>
</organism>
<evidence type="ECO:0000313" key="1">
    <source>
        <dbReference type="EMBL" id="USE78952.1"/>
    </source>
</evidence>
<dbReference type="EMBL" id="CP098736">
    <property type="protein sequence ID" value="USE78952.1"/>
    <property type="molecule type" value="Genomic_DNA"/>
</dbReference>
<gene>
    <name evidence="1" type="ORF">NDR89_20155</name>
</gene>
<evidence type="ECO:0000313" key="2">
    <source>
        <dbReference type="Proteomes" id="UP001056648"/>
    </source>
</evidence>